<keyword evidence="4" id="KW-1185">Reference proteome</keyword>
<dbReference type="InterPro" id="IPR007730">
    <property type="entry name" value="SPOR-like_dom"/>
</dbReference>
<evidence type="ECO:0000313" key="4">
    <source>
        <dbReference type="Proteomes" id="UP000238338"/>
    </source>
</evidence>
<protein>
    <submittedName>
        <fullName evidence="3">Sporulation related protein</fullName>
    </submittedName>
</protein>
<accession>A0A2S8SES3</accession>
<dbReference type="SUPFAM" id="SSF110997">
    <property type="entry name" value="Sporulation related repeat"/>
    <property type="match status" value="1"/>
</dbReference>
<sequence length="313" mass="31686">MRVFAGVAVAAVMAVLAGGVVVAQGNQGPRELPPADFGGNQYVDSAGCVFLRAGLGGQTSWVPRLGRDRTPVCGYEPSVTAAAAAPVAADPAPDPVAAPVEAAPAPAAAPATVKPARAKPVRKTARKAKRAPDSTTTALVRQSTVAKANTYCADRIDTAQRYLLSDGRRVTQCDDSATGAAVPYLNGLGVPGLTVTDRAPTAAEIRRAETANQGGYRVTYAKGNLTEAGRAAMATEPAGATGGAFVQIGAFGDPANAERAIATLNGLGLPVSVGVGGRLKVILAGPFASAAEVRDAVTLLRRNGYPDAYPTRG</sequence>
<name>A0A2S8SES3_9RHOB</name>
<dbReference type="GO" id="GO:0042834">
    <property type="term" value="F:peptidoglycan binding"/>
    <property type="evidence" value="ECO:0007669"/>
    <property type="project" value="InterPro"/>
</dbReference>
<dbReference type="Gene3D" id="3.30.70.1070">
    <property type="entry name" value="Sporulation related repeat"/>
    <property type="match status" value="1"/>
</dbReference>
<feature type="domain" description="SPOR" evidence="2">
    <location>
        <begin position="238"/>
        <end position="313"/>
    </location>
</feature>
<reference evidence="3 4" key="1">
    <citation type="submission" date="2018-02" db="EMBL/GenBank/DDBJ databases">
        <title>Genomic Encyclopedia of Archaeal and Bacterial Type Strains, Phase II (KMG-II): from individual species to whole genera.</title>
        <authorList>
            <person name="Goeker M."/>
        </authorList>
    </citation>
    <scope>NUCLEOTIDE SEQUENCE [LARGE SCALE GENOMIC DNA]</scope>
    <source>
        <strain evidence="3 4">DSM 18921</strain>
    </source>
</reference>
<dbReference type="AlphaFoldDB" id="A0A2S8SES3"/>
<proteinExistence type="predicted"/>
<organism evidence="3 4">
    <name type="scientific">Albidovulum denitrificans</name>
    <dbReference type="NCBI Taxonomy" id="404881"/>
    <lineage>
        <taxon>Bacteria</taxon>
        <taxon>Pseudomonadati</taxon>
        <taxon>Pseudomonadota</taxon>
        <taxon>Alphaproteobacteria</taxon>
        <taxon>Rhodobacterales</taxon>
        <taxon>Paracoccaceae</taxon>
        <taxon>Albidovulum</taxon>
    </lineage>
</organism>
<feature type="region of interest" description="Disordered" evidence="1">
    <location>
        <begin position="108"/>
        <end position="137"/>
    </location>
</feature>
<dbReference type="InterPro" id="IPR036680">
    <property type="entry name" value="SPOR-like_sf"/>
</dbReference>
<dbReference type="Proteomes" id="UP000238338">
    <property type="component" value="Unassembled WGS sequence"/>
</dbReference>
<dbReference type="EMBL" id="PVEP01000001">
    <property type="protein sequence ID" value="PQV59324.1"/>
    <property type="molecule type" value="Genomic_DNA"/>
</dbReference>
<dbReference type="PROSITE" id="PS51724">
    <property type="entry name" value="SPOR"/>
    <property type="match status" value="1"/>
</dbReference>
<evidence type="ECO:0000313" key="3">
    <source>
        <dbReference type="EMBL" id="PQV59324.1"/>
    </source>
</evidence>
<comment type="caution">
    <text evidence="3">The sequence shown here is derived from an EMBL/GenBank/DDBJ whole genome shotgun (WGS) entry which is preliminary data.</text>
</comment>
<evidence type="ECO:0000256" key="1">
    <source>
        <dbReference type="SAM" id="MobiDB-lite"/>
    </source>
</evidence>
<dbReference type="Pfam" id="PF05036">
    <property type="entry name" value="SPOR"/>
    <property type="match status" value="1"/>
</dbReference>
<gene>
    <name evidence="3" type="ORF">LX70_01151</name>
</gene>
<dbReference type="RefSeq" id="WP_170076124.1">
    <property type="nucleotide sequence ID" value="NZ_PVEP01000001.1"/>
</dbReference>
<feature type="compositionally biased region" description="Basic residues" evidence="1">
    <location>
        <begin position="116"/>
        <end position="129"/>
    </location>
</feature>
<evidence type="ECO:0000259" key="2">
    <source>
        <dbReference type="PROSITE" id="PS51724"/>
    </source>
</evidence>